<dbReference type="EMBL" id="JACJKS010000006">
    <property type="protein sequence ID" value="MBM6948192.1"/>
    <property type="molecule type" value="Genomic_DNA"/>
</dbReference>
<dbReference type="InterPro" id="IPR001763">
    <property type="entry name" value="Rhodanese-like_dom"/>
</dbReference>
<dbReference type="InterPro" id="IPR050229">
    <property type="entry name" value="GlpE_sulfurtransferase"/>
</dbReference>
<comment type="caution">
    <text evidence="4">The sequence shown here is derived from an EMBL/GenBank/DDBJ whole genome shotgun (WGS) entry which is preliminary data.</text>
</comment>
<dbReference type="Pfam" id="PF00581">
    <property type="entry name" value="Rhodanese"/>
    <property type="match status" value="2"/>
</dbReference>
<dbReference type="Gene3D" id="3.40.250.10">
    <property type="entry name" value="Rhodanese-like domain"/>
    <property type="match status" value="2"/>
</dbReference>
<organism evidence="4 5">
    <name type="scientific">Mordavella massiliensis</name>
    <dbReference type="NCBI Taxonomy" id="1871024"/>
    <lineage>
        <taxon>Bacteria</taxon>
        <taxon>Bacillati</taxon>
        <taxon>Bacillota</taxon>
        <taxon>Clostridia</taxon>
        <taxon>Eubacteriales</taxon>
        <taxon>Clostridiaceae</taxon>
        <taxon>Mordavella</taxon>
    </lineage>
</organism>
<feature type="chain" id="PRO_5038073019" evidence="2">
    <location>
        <begin position="24"/>
        <end position="288"/>
    </location>
</feature>
<evidence type="ECO:0000256" key="2">
    <source>
        <dbReference type="SAM" id="SignalP"/>
    </source>
</evidence>
<proteinExistence type="predicted"/>
<dbReference type="AlphaFoldDB" id="A0A938XBW8"/>
<reference evidence="4" key="1">
    <citation type="submission" date="2020-08" db="EMBL/GenBank/DDBJ databases">
        <authorList>
            <person name="Cejkova D."/>
            <person name="Kubasova T."/>
            <person name="Jahodarova E."/>
            <person name="Rychlik I."/>
        </authorList>
    </citation>
    <scope>NUCLEOTIDE SEQUENCE</scope>
    <source>
        <strain evidence="4">An582</strain>
    </source>
</reference>
<gene>
    <name evidence="4" type="ORF">H6A20_05910</name>
</gene>
<feature type="signal peptide" evidence="2">
    <location>
        <begin position="1"/>
        <end position="23"/>
    </location>
</feature>
<evidence type="ECO:0000313" key="4">
    <source>
        <dbReference type="EMBL" id="MBM6948192.1"/>
    </source>
</evidence>
<feature type="region of interest" description="Disordered" evidence="1">
    <location>
        <begin position="25"/>
        <end position="53"/>
    </location>
</feature>
<sequence length="288" mass="30468">MKRRMVAVLLAAAMAGAMITACGSEETAETSASEETAAEDGAAEEEDAASDGYVSAEDAVEAAKAGGTHVLDVREWANYVEGRVINSEWCPIFPLEDDSLAEGMTAYAEENFQDDEDIYIICNSGQKGAQKATEVLQEAGIDAARLFTVEGGAKALAEVDGALTTNRTEDSIEWQYVSGAEAVEAAGGGDVQILDVRDDDTYAQGHLEGSLQCNLKEIEDPAAQTAMYELATSEMDPENPVYLLCYSGNNCAKTGISVLKDAGFPLENLFIIENGAKDADVSAAFVTD</sequence>
<feature type="compositionally biased region" description="Acidic residues" evidence="1">
    <location>
        <begin position="36"/>
        <end position="49"/>
    </location>
</feature>
<dbReference type="SMART" id="SM00450">
    <property type="entry name" value="RHOD"/>
    <property type="match status" value="2"/>
</dbReference>
<accession>A0A938XBW8</accession>
<feature type="domain" description="Rhodanese" evidence="3">
    <location>
        <begin position="187"/>
        <end position="275"/>
    </location>
</feature>
<dbReference type="PANTHER" id="PTHR43031:SF1">
    <property type="entry name" value="PYRIDINE NUCLEOTIDE-DISULPHIDE OXIDOREDUCTASE"/>
    <property type="match status" value="1"/>
</dbReference>
<dbReference type="PROSITE" id="PS50206">
    <property type="entry name" value="RHODANESE_3"/>
    <property type="match status" value="2"/>
</dbReference>
<feature type="compositionally biased region" description="Low complexity" evidence="1">
    <location>
        <begin position="25"/>
        <end position="35"/>
    </location>
</feature>
<evidence type="ECO:0000259" key="3">
    <source>
        <dbReference type="PROSITE" id="PS50206"/>
    </source>
</evidence>
<protein>
    <submittedName>
        <fullName evidence="4">Rhodanese-like domain-containing protein</fullName>
    </submittedName>
</protein>
<keyword evidence="2" id="KW-0732">Signal</keyword>
<evidence type="ECO:0000256" key="1">
    <source>
        <dbReference type="SAM" id="MobiDB-lite"/>
    </source>
</evidence>
<feature type="domain" description="Rhodanese" evidence="3">
    <location>
        <begin position="64"/>
        <end position="165"/>
    </location>
</feature>
<dbReference type="PANTHER" id="PTHR43031">
    <property type="entry name" value="FAD-DEPENDENT OXIDOREDUCTASE"/>
    <property type="match status" value="1"/>
</dbReference>
<dbReference type="InterPro" id="IPR036873">
    <property type="entry name" value="Rhodanese-like_dom_sf"/>
</dbReference>
<dbReference type="Proteomes" id="UP000705508">
    <property type="component" value="Unassembled WGS sequence"/>
</dbReference>
<dbReference type="PROSITE" id="PS51257">
    <property type="entry name" value="PROKAR_LIPOPROTEIN"/>
    <property type="match status" value="1"/>
</dbReference>
<reference evidence="4" key="2">
    <citation type="journal article" date="2021" name="Sci. Rep.">
        <title>The distribution of antibiotic resistance genes in chicken gut microbiota commensals.</title>
        <authorList>
            <person name="Juricova H."/>
            <person name="Matiasovicova J."/>
            <person name="Kubasova T."/>
            <person name="Cejkova D."/>
            <person name="Rychlik I."/>
        </authorList>
    </citation>
    <scope>NUCLEOTIDE SEQUENCE</scope>
    <source>
        <strain evidence="4">An582</strain>
    </source>
</reference>
<name>A0A938XBW8_9CLOT</name>
<dbReference type="RefSeq" id="WP_204906217.1">
    <property type="nucleotide sequence ID" value="NZ_JACJKS010000006.1"/>
</dbReference>
<evidence type="ECO:0000313" key="5">
    <source>
        <dbReference type="Proteomes" id="UP000705508"/>
    </source>
</evidence>
<dbReference type="SUPFAM" id="SSF52821">
    <property type="entry name" value="Rhodanese/Cell cycle control phosphatase"/>
    <property type="match status" value="2"/>
</dbReference>
<dbReference type="CDD" id="cd00158">
    <property type="entry name" value="RHOD"/>
    <property type="match status" value="2"/>
</dbReference>